<protein>
    <submittedName>
        <fullName evidence="1">Uncharacterized protein</fullName>
    </submittedName>
</protein>
<dbReference type="GeneID" id="24101754"/>
<dbReference type="EMBL" id="HE797535">
    <property type="protein sequence ID" value="CCM06854.1"/>
    <property type="molecule type" value="Genomic_DNA"/>
</dbReference>
<evidence type="ECO:0000313" key="1">
    <source>
        <dbReference type="EMBL" id="CCM06854.1"/>
    </source>
</evidence>
<proteinExistence type="predicted"/>
<name>J4H5J6_9APHY</name>
<dbReference type="HOGENOM" id="CLU_047728_0_0_1"/>
<dbReference type="Proteomes" id="UP000006352">
    <property type="component" value="Unassembled WGS sequence"/>
</dbReference>
<dbReference type="RefSeq" id="XP_012176875.1">
    <property type="nucleotide sequence ID" value="XM_012321485.1"/>
</dbReference>
<accession>J4H5J6</accession>
<evidence type="ECO:0000313" key="2">
    <source>
        <dbReference type="Proteomes" id="UP000006352"/>
    </source>
</evidence>
<gene>
    <name evidence="1" type="ORF">FIBRA_09159</name>
</gene>
<sequence length="227" mass="25751">MQRSPTVEEICAVAKRAISTFKSKNLVSCITGNAACLLYGTSRQSHIFLELDIIVLSEDHPPRKLEEMLTAEDKDFYLIQPKGSPDAPKVLCSKLPSKSDERKRGCKVNVLVPSMLDLPVVQRDRLEKIGDVLVLHPVLLLFTKLRTWSDRRISSRSYMQSTQHNDDVRYISELLSIVRGRGENVSRGGAQWIPMTTMDAAWCRLAEYAEEYPTSKTNLRVIGFIQR</sequence>
<reference evidence="1 2" key="1">
    <citation type="journal article" date="2012" name="Appl. Environ. Microbiol.">
        <title>Short-read sequencing for genomic analysis of the brown rot fungus Fibroporia radiculosa.</title>
        <authorList>
            <person name="Tang J.D."/>
            <person name="Perkins A.D."/>
            <person name="Sonstegard T.S."/>
            <person name="Schroeder S.G."/>
            <person name="Burgess S.C."/>
            <person name="Diehl S.V."/>
        </authorList>
    </citation>
    <scope>NUCLEOTIDE SEQUENCE [LARGE SCALE GENOMIC DNA]</scope>
    <source>
        <strain evidence="1 2">TFFH 294</strain>
    </source>
</reference>
<dbReference type="OrthoDB" id="3133286at2759"/>
<dbReference type="InParanoid" id="J4H5J6"/>
<dbReference type="AlphaFoldDB" id="J4H5J6"/>
<keyword evidence="2" id="KW-1185">Reference proteome</keyword>
<organism evidence="1 2">
    <name type="scientific">Fibroporia radiculosa</name>
    <dbReference type="NCBI Taxonomy" id="599839"/>
    <lineage>
        <taxon>Eukaryota</taxon>
        <taxon>Fungi</taxon>
        <taxon>Dikarya</taxon>
        <taxon>Basidiomycota</taxon>
        <taxon>Agaricomycotina</taxon>
        <taxon>Agaricomycetes</taxon>
        <taxon>Polyporales</taxon>
        <taxon>Fibroporiaceae</taxon>
        <taxon>Fibroporia</taxon>
    </lineage>
</organism>